<dbReference type="InterPro" id="IPR006660">
    <property type="entry name" value="Arsenate_reductase-like"/>
</dbReference>
<dbReference type="Proteomes" id="UP000715095">
    <property type="component" value="Unassembled WGS sequence"/>
</dbReference>
<protein>
    <submittedName>
        <fullName evidence="3">Spx/MgsR family transcriptional regulator</fullName>
    </submittedName>
</protein>
<dbReference type="RefSeq" id="WP_205102582.1">
    <property type="nucleotide sequence ID" value="NZ_JACJJC010000008.1"/>
</dbReference>
<gene>
    <name evidence="3" type="ORF">H6A60_06370</name>
</gene>
<evidence type="ECO:0000256" key="1">
    <source>
        <dbReference type="ARBA" id="ARBA00007198"/>
    </source>
</evidence>
<accession>A0ABS2DTT1</accession>
<dbReference type="InterPro" id="IPR036249">
    <property type="entry name" value="Thioredoxin-like_sf"/>
</dbReference>
<organism evidence="3 4">
    <name type="scientific">Sutterella massiliensis</name>
    <dbReference type="NCBI Taxonomy" id="1816689"/>
    <lineage>
        <taxon>Bacteria</taxon>
        <taxon>Pseudomonadati</taxon>
        <taxon>Pseudomonadota</taxon>
        <taxon>Betaproteobacteria</taxon>
        <taxon>Burkholderiales</taxon>
        <taxon>Sutterellaceae</taxon>
        <taxon>Sutterella</taxon>
    </lineage>
</organism>
<evidence type="ECO:0000313" key="4">
    <source>
        <dbReference type="Proteomes" id="UP000715095"/>
    </source>
</evidence>
<dbReference type="PROSITE" id="PS51353">
    <property type="entry name" value="ARSC"/>
    <property type="match status" value="1"/>
</dbReference>
<sequence length="116" mass="12942">MIVIYGIPSCGSVKKALFWAKSHAIAHEFRNFRTEPIDAATLHDWVERVGLDVLCNKKGLFWRKLDAAQREALAADPAALEAFMLENPVLIKRPVIVYPDGTITAGVVEPQWPARC</sequence>
<dbReference type="EMBL" id="JACJJC010000008">
    <property type="protein sequence ID" value="MBM6704108.1"/>
    <property type="molecule type" value="Genomic_DNA"/>
</dbReference>
<comment type="caution">
    <text evidence="3">The sequence shown here is derived from an EMBL/GenBank/DDBJ whole genome shotgun (WGS) entry which is preliminary data.</text>
</comment>
<proteinExistence type="inferred from homology"/>
<keyword evidence="4" id="KW-1185">Reference proteome</keyword>
<dbReference type="Pfam" id="PF03960">
    <property type="entry name" value="ArsC"/>
    <property type="match status" value="1"/>
</dbReference>
<name>A0ABS2DTT1_9BURK</name>
<reference evidence="3 4" key="1">
    <citation type="journal article" date="2021" name="Sci. Rep.">
        <title>The distribution of antibiotic resistance genes in chicken gut microbiota commensals.</title>
        <authorList>
            <person name="Juricova H."/>
            <person name="Matiasovicova J."/>
            <person name="Kubasova T."/>
            <person name="Cejkova D."/>
            <person name="Rychlik I."/>
        </authorList>
    </citation>
    <scope>NUCLEOTIDE SEQUENCE [LARGE SCALE GENOMIC DNA]</scope>
    <source>
        <strain evidence="3 4">An829</strain>
    </source>
</reference>
<dbReference type="PANTHER" id="PTHR30041:SF8">
    <property type="entry name" value="PROTEIN YFFB"/>
    <property type="match status" value="1"/>
</dbReference>
<comment type="similarity">
    <text evidence="1 2">Belongs to the ArsC family.</text>
</comment>
<dbReference type="PANTHER" id="PTHR30041">
    <property type="entry name" value="ARSENATE REDUCTASE"/>
    <property type="match status" value="1"/>
</dbReference>
<dbReference type="Gene3D" id="3.40.30.10">
    <property type="entry name" value="Glutaredoxin"/>
    <property type="match status" value="1"/>
</dbReference>
<evidence type="ECO:0000313" key="3">
    <source>
        <dbReference type="EMBL" id="MBM6704108.1"/>
    </source>
</evidence>
<evidence type="ECO:0000256" key="2">
    <source>
        <dbReference type="PROSITE-ProRule" id="PRU01282"/>
    </source>
</evidence>
<dbReference type="SUPFAM" id="SSF52833">
    <property type="entry name" value="Thioredoxin-like"/>
    <property type="match status" value="1"/>
</dbReference>